<gene>
    <name evidence="2" type="ORF">MSTE_03557</name>
</gene>
<evidence type="ECO:0000313" key="3">
    <source>
        <dbReference type="Proteomes" id="UP000217954"/>
    </source>
</evidence>
<reference evidence="3" key="1">
    <citation type="journal article" date="2017" name="Genome Announc.">
        <title>Complete Genome Sequence of Mycobacterium stephanolepidis.</title>
        <authorList>
            <person name="Fukano H."/>
            <person name="Yoshida M."/>
            <person name="Katayama Y."/>
            <person name="Omatsu T."/>
            <person name="Mizutani T."/>
            <person name="Kurata O."/>
            <person name="Wada S."/>
            <person name="Hoshino Y."/>
        </authorList>
    </citation>
    <scope>NUCLEOTIDE SEQUENCE [LARGE SCALE GENOMIC DNA]</scope>
    <source>
        <strain evidence="3">NJB0901</strain>
    </source>
</reference>
<evidence type="ECO:0000313" key="2">
    <source>
        <dbReference type="EMBL" id="BAX98857.1"/>
    </source>
</evidence>
<dbReference type="AlphaFoldDB" id="A0A1Z4F0Z7"/>
<accession>A0A1Z4F0Z7</accession>
<dbReference type="EMBL" id="AP018165">
    <property type="protein sequence ID" value="BAX98857.1"/>
    <property type="molecule type" value="Genomic_DNA"/>
</dbReference>
<name>A0A1Z4F0Z7_9MYCO</name>
<evidence type="ECO:0000256" key="1">
    <source>
        <dbReference type="SAM" id="MobiDB-lite"/>
    </source>
</evidence>
<feature type="compositionally biased region" description="Acidic residues" evidence="1">
    <location>
        <begin position="78"/>
        <end position="94"/>
    </location>
</feature>
<dbReference type="Proteomes" id="UP000217954">
    <property type="component" value="Chromosome"/>
</dbReference>
<sequence>MKTVELLVNKPEFLKGSVITVDDKSAAVLIEKQEAKVYDPDAESAEAAEPPKAKRRRGRGNTAQTVNVVEADMPNTEEPLDSDTEADGEGGDHV</sequence>
<dbReference type="OrthoDB" id="9961371at2"/>
<keyword evidence="3" id="KW-1185">Reference proteome</keyword>
<protein>
    <submittedName>
        <fullName evidence="2">Uncharacterized protein</fullName>
    </submittedName>
</protein>
<feature type="region of interest" description="Disordered" evidence="1">
    <location>
        <begin position="38"/>
        <end position="94"/>
    </location>
</feature>
<organism evidence="2 3">
    <name type="scientific">[Mycobacterium] stephanolepidis</name>
    <dbReference type="NCBI Taxonomy" id="1520670"/>
    <lineage>
        <taxon>Bacteria</taxon>
        <taxon>Bacillati</taxon>
        <taxon>Actinomycetota</taxon>
        <taxon>Actinomycetes</taxon>
        <taxon>Mycobacteriales</taxon>
        <taxon>Mycobacteriaceae</taxon>
        <taxon>Mycobacteroides</taxon>
    </lineage>
</organism>
<dbReference type="KEGG" id="mste:MSTE_03557"/>
<proteinExistence type="predicted"/>
<dbReference type="RefSeq" id="WP_096503116.1">
    <property type="nucleotide sequence ID" value="NZ_AP018165.1"/>
</dbReference>
<reference evidence="2 3" key="2">
    <citation type="journal article" date="2017" name="Int. J. Syst. Evol. Microbiol.">
        <title>Mycobacterium stephanolepidis sp. nov., a rapidly growing species related to Mycobacterium chelonae, isolated from marine teleost fish, Stephanolepis cirrhifer.</title>
        <authorList>
            <person name="Fukano H."/>
            <person name="Wada S."/>
            <person name="Kurata O."/>
            <person name="Katayama K."/>
            <person name="Fujiwara N."/>
            <person name="Hoshino Y."/>
        </authorList>
    </citation>
    <scope>NUCLEOTIDE SEQUENCE [LARGE SCALE GENOMIC DNA]</scope>
    <source>
        <strain evidence="2 3">NJB0901</strain>
    </source>
</reference>